<feature type="non-terminal residue" evidence="1">
    <location>
        <position position="1"/>
    </location>
</feature>
<sequence length="49" mass="5280">GGEEHSESVGWQVVRQLSTGSAERRILPKGPVLREKCLTTAMAACRNLG</sequence>
<accession>X0S4K9</accession>
<name>X0S4K9_9ZZZZ</name>
<dbReference type="AlphaFoldDB" id="X0S4K9"/>
<protein>
    <submittedName>
        <fullName evidence="1">Uncharacterized protein</fullName>
    </submittedName>
</protein>
<dbReference type="EMBL" id="BARS01002995">
    <property type="protein sequence ID" value="GAF75973.1"/>
    <property type="molecule type" value="Genomic_DNA"/>
</dbReference>
<proteinExistence type="predicted"/>
<comment type="caution">
    <text evidence="1">The sequence shown here is derived from an EMBL/GenBank/DDBJ whole genome shotgun (WGS) entry which is preliminary data.</text>
</comment>
<reference evidence="1" key="1">
    <citation type="journal article" date="2014" name="Front. Microbiol.">
        <title>High frequency of phylogenetically diverse reductive dehalogenase-homologous genes in deep subseafloor sedimentary metagenomes.</title>
        <authorList>
            <person name="Kawai M."/>
            <person name="Futagami T."/>
            <person name="Toyoda A."/>
            <person name="Takaki Y."/>
            <person name="Nishi S."/>
            <person name="Hori S."/>
            <person name="Arai W."/>
            <person name="Tsubouchi T."/>
            <person name="Morono Y."/>
            <person name="Uchiyama I."/>
            <person name="Ito T."/>
            <person name="Fujiyama A."/>
            <person name="Inagaki F."/>
            <person name="Takami H."/>
        </authorList>
    </citation>
    <scope>NUCLEOTIDE SEQUENCE</scope>
    <source>
        <strain evidence="1">Expedition CK06-06</strain>
    </source>
</reference>
<gene>
    <name evidence="1" type="ORF">S01H1_05763</name>
</gene>
<evidence type="ECO:0000313" key="1">
    <source>
        <dbReference type="EMBL" id="GAF75973.1"/>
    </source>
</evidence>
<organism evidence="1">
    <name type="scientific">marine sediment metagenome</name>
    <dbReference type="NCBI Taxonomy" id="412755"/>
    <lineage>
        <taxon>unclassified sequences</taxon>
        <taxon>metagenomes</taxon>
        <taxon>ecological metagenomes</taxon>
    </lineage>
</organism>